<dbReference type="PANTHER" id="PTHR30034">
    <property type="entry name" value="FLAGELLAR MOTOR SWITCH PROTEIN FLIM"/>
    <property type="match status" value="1"/>
</dbReference>
<accession>A0A494X8L6</accession>
<dbReference type="Pfam" id="PF01052">
    <property type="entry name" value="FliMN_C"/>
    <property type="match status" value="1"/>
</dbReference>
<dbReference type="GO" id="GO:0071978">
    <property type="term" value="P:bacterial-type flagellum-dependent swarming motility"/>
    <property type="evidence" value="ECO:0007669"/>
    <property type="project" value="TreeGrafter"/>
</dbReference>
<evidence type="ECO:0000313" key="4">
    <source>
        <dbReference type="Proteomes" id="UP000280434"/>
    </source>
</evidence>
<dbReference type="PANTHER" id="PTHR30034:SF5">
    <property type="entry name" value="SECRETION SYSTEM APPARATUS PROTEIN SSAQ"/>
    <property type="match status" value="1"/>
</dbReference>
<dbReference type="PRINTS" id="PR00956">
    <property type="entry name" value="FLGMOTORFLIN"/>
</dbReference>
<reference evidence="3 4" key="1">
    <citation type="submission" date="2018-10" db="EMBL/GenBank/DDBJ databases">
        <title>Paraburkholderia sp. 7MK8-2, isolated from soil.</title>
        <authorList>
            <person name="Gao Z.-H."/>
            <person name="Qiu L.-H."/>
        </authorList>
    </citation>
    <scope>NUCLEOTIDE SEQUENCE [LARGE SCALE GENOMIC DNA]</scope>
    <source>
        <strain evidence="3 4">7MK8-2</strain>
    </source>
</reference>
<dbReference type="SUPFAM" id="SSF101801">
    <property type="entry name" value="Surface presentation of antigens (SPOA)"/>
    <property type="match status" value="1"/>
</dbReference>
<dbReference type="InterPro" id="IPR013385">
    <property type="entry name" value="T3SS_SpaO/YscQ/SpaO"/>
</dbReference>
<dbReference type="Proteomes" id="UP000280434">
    <property type="component" value="Unassembled WGS sequence"/>
</dbReference>
<comment type="caution">
    <text evidence="3">The sequence shown here is derived from an EMBL/GenBank/DDBJ whole genome shotgun (WGS) entry which is preliminary data.</text>
</comment>
<dbReference type="Gene3D" id="2.30.330.10">
    <property type="entry name" value="SpoA-like"/>
    <property type="match status" value="1"/>
</dbReference>
<sequence>MRRMLAGGRERAIEGDTLWTAIKIAEWREPVHIDTELRFATSIGEVRLATPHWLAMVSGIHFQPDGGAPHAILLELATAGLPTDLTASWGGAWLLPQTNEETAEQLVPLLLEAVDVHSTHHAALIRMRASAVVSLLADSRWRRPATRAPQPALLDALPIFTAVAAGTTRLPMHTVTTLRVGDAIFIEEPNFDVHDEGTLALGAIALYVRRLDEASGALEFLGWDTARFAHASSDSRSLSYSASANSTMENASALSSQPPHESDTVPFEDVPVTLTFVVGKLQSTIGELRAMAAGHVLQWHANTRGQVAIEANGALIGYGELVEVDGRLAVELTHWSLES</sequence>
<dbReference type="InterPro" id="IPR036429">
    <property type="entry name" value="SpoA-like_sf"/>
</dbReference>
<name>A0A494X8L6_9BURK</name>
<evidence type="ECO:0000259" key="2">
    <source>
        <dbReference type="Pfam" id="PF01052"/>
    </source>
</evidence>
<proteinExistence type="inferred from homology"/>
<evidence type="ECO:0000313" key="3">
    <source>
        <dbReference type="EMBL" id="RKP46898.1"/>
    </source>
</evidence>
<dbReference type="EMBL" id="RBZV01000006">
    <property type="protein sequence ID" value="RKP46898.1"/>
    <property type="molecule type" value="Genomic_DNA"/>
</dbReference>
<protein>
    <submittedName>
        <fullName evidence="3">YscQ/HrcQ family type III secretion apparatus protein</fullName>
    </submittedName>
</protein>
<dbReference type="InterPro" id="IPR001172">
    <property type="entry name" value="FliN_T3SS_HrcQb"/>
</dbReference>
<organism evidence="3 4">
    <name type="scientific">Trinickia fusca</name>
    <dbReference type="NCBI Taxonomy" id="2419777"/>
    <lineage>
        <taxon>Bacteria</taxon>
        <taxon>Pseudomonadati</taxon>
        <taxon>Pseudomonadota</taxon>
        <taxon>Betaproteobacteria</taxon>
        <taxon>Burkholderiales</taxon>
        <taxon>Burkholderiaceae</taxon>
        <taxon>Trinickia</taxon>
    </lineage>
</organism>
<gene>
    <name evidence="3" type="ORF">D7S89_16230</name>
</gene>
<feature type="domain" description="Flagellar motor switch protein FliN-like C-terminal" evidence="2">
    <location>
        <begin position="268"/>
        <end position="335"/>
    </location>
</feature>
<evidence type="ECO:0000256" key="1">
    <source>
        <dbReference type="ARBA" id="ARBA00009226"/>
    </source>
</evidence>
<keyword evidence="4" id="KW-1185">Reference proteome</keyword>
<dbReference type="GO" id="GO:0050918">
    <property type="term" value="P:positive chemotaxis"/>
    <property type="evidence" value="ECO:0007669"/>
    <property type="project" value="TreeGrafter"/>
</dbReference>
<dbReference type="GO" id="GO:0009425">
    <property type="term" value="C:bacterial-type flagellum basal body"/>
    <property type="evidence" value="ECO:0007669"/>
    <property type="project" value="InterPro"/>
</dbReference>
<dbReference type="GO" id="GO:0003774">
    <property type="term" value="F:cytoskeletal motor activity"/>
    <property type="evidence" value="ECO:0007669"/>
    <property type="project" value="InterPro"/>
</dbReference>
<comment type="similarity">
    <text evidence="1">Belongs to the FliN/MopA/SpaO family.</text>
</comment>
<dbReference type="AlphaFoldDB" id="A0A494X8L6"/>
<dbReference type="GO" id="GO:0030254">
    <property type="term" value="P:protein secretion by the type III secretion system"/>
    <property type="evidence" value="ECO:0007669"/>
    <property type="project" value="InterPro"/>
</dbReference>
<dbReference type="InterPro" id="IPR001543">
    <property type="entry name" value="FliN-like_C"/>
</dbReference>
<dbReference type="NCBIfam" id="TIGR02551">
    <property type="entry name" value="SpaO_YscQ"/>
    <property type="match status" value="1"/>
</dbReference>